<protein>
    <submittedName>
        <fullName evidence="1">Uncharacterized protein</fullName>
    </submittedName>
</protein>
<reference evidence="2" key="1">
    <citation type="journal article" date="2018" name="Nat. Microbiol.">
        <title>Leveraging single-cell genomics to expand the fungal tree of life.</title>
        <authorList>
            <person name="Ahrendt S.R."/>
            <person name="Quandt C.A."/>
            <person name="Ciobanu D."/>
            <person name="Clum A."/>
            <person name="Salamov A."/>
            <person name="Andreopoulos B."/>
            <person name="Cheng J.F."/>
            <person name="Woyke T."/>
            <person name="Pelin A."/>
            <person name="Henrissat B."/>
            <person name="Reynolds N.K."/>
            <person name="Benny G.L."/>
            <person name="Smith M.E."/>
            <person name="James T.Y."/>
            <person name="Grigoriev I.V."/>
        </authorList>
    </citation>
    <scope>NUCLEOTIDE SEQUENCE [LARGE SCALE GENOMIC DNA]</scope>
    <source>
        <strain evidence="2">Benny S71-1</strain>
    </source>
</reference>
<name>A0A4P9Z4H2_9FUNG</name>
<evidence type="ECO:0000313" key="1">
    <source>
        <dbReference type="EMBL" id="RKP26962.1"/>
    </source>
</evidence>
<dbReference type="EMBL" id="KZ989297">
    <property type="protein sequence ID" value="RKP26962.1"/>
    <property type="molecule type" value="Genomic_DNA"/>
</dbReference>
<organism evidence="1 2">
    <name type="scientific">Syncephalis pseudoplumigaleata</name>
    <dbReference type="NCBI Taxonomy" id="1712513"/>
    <lineage>
        <taxon>Eukaryota</taxon>
        <taxon>Fungi</taxon>
        <taxon>Fungi incertae sedis</taxon>
        <taxon>Zoopagomycota</taxon>
        <taxon>Zoopagomycotina</taxon>
        <taxon>Zoopagomycetes</taxon>
        <taxon>Zoopagales</taxon>
        <taxon>Piptocephalidaceae</taxon>
        <taxon>Syncephalis</taxon>
    </lineage>
</organism>
<sequence>MAMRIAAAIIALTGLSLLLLLLFLQQYLLDIATAAAAAATYSPPGGVAQLLGTVGGANELRSKVEALPVAGAADGAWPCSPASSAAGLSDGGWAAAAASFCRGGGGLGLCWSGGGGRGRGLLDGWIRPQRCNDWNIELSE</sequence>
<evidence type="ECO:0000313" key="2">
    <source>
        <dbReference type="Proteomes" id="UP000278143"/>
    </source>
</evidence>
<dbReference type="Proteomes" id="UP000278143">
    <property type="component" value="Unassembled WGS sequence"/>
</dbReference>
<proteinExistence type="predicted"/>
<dbReference type="AlphaFoldDB" id="A0A4P9Z4H2"/>
<keyword evidence="2" id="KW-1185">Reference proteome</keyword>
<accession>A0A4P9Z4H2</accession>
<gene>
    <name evidence="1" type="ORF">SYNPS1DRAFT_27365</name>
</gene>